<keyword evidence="3" id="KW-0812">Transmembrane</keyword>
<keyword evidence="15" id="KW-1185">Reference proteome</keyword>
<protein>
    <submittedName>
        <fullName evidence="14">UDP-glucuronate decarboxylase</fullName>
    </submittedName>
</protein>
<evidence type="ECO:0000256" key="3">
    <source>
        <dbReference type="ARBA" id="ARBA00022692"/>
    </source>
</evidence>
<keyword evidence="7" id="KW-0520">NAD</keyword>
<sequence length="322" mass="35937">MDNRSVLIAGGAGFLGSHLCKHYLDRGARVICVDNLSSGRMRNIEHLLDITTFRFVLHDITDPLDLGERIDFIINMAAPASPPRYQADPIATFDTIVIGSENLLKLARKAGARILQASTSEVYGDPEIIPQTEEYCGKVQTMGPRACYDESKRAAETLFYDFHHSLGVDIRVARIFNTYGPNMDPEDGRVVSNFIVQALSGRGLTVYGDGHQTRSFCYVDDMITGLTALMHSKVDIFDPVNLGNPGEFSILELAKIVLEETQSNSTIEFRDLPKDDPEFRRPDISKAQRLLDWSPEVPLREGLRQTIIYFAAELGRNAQPTE</sequence>
<keyword evidence="10" id="KW-0325">Glycoprotein</keyword>
<evidence type="ECO:0000256" key="12">
    <source>
        <dbReference type="ARBA" id="ARBA00037859"/>
    </source>
</evidence>
<dbReference type="GO" id="GO:0042732">
    <property type="term" value="P:D-xylose metabolic process"/>
    <property type="evidence" value="ECO:0007669"/>
    <property type="project" value="InterPro"/>
</dbReference>
<dbReference type="GO" id="GO:0048040">
    <property type="term" value="F:UDP-glucuronate decarboxylase activity"/>
    <property type="evidence" value="ECO:0007669"/>
    <property type="project" value="TreeGrafter"/>
</dbReference>
<name>A0A1G8VDT6_9RHOB</name>
<accession>A0A1G8VDT6</accession>
<keyword evidence="6" id="KW-1133">Transmembrane helix</keyword>
<dbReference type="AlphaFoldDB" id="A0A1G8VDT6"/>
<keyword evidence="8" id="KW-0333">Golgi apparatus</keyword>
<feature type="domain" description="NAD-dependent epimerase/dehydratase" evidence="13">
    <location>
        <begin position="6"/>
        <end position="242"/>
    </location>
</feature>
<keyword evidence="5" id="KW-0735">Signal-anchor</keyword>
<dbReference type="Proteomes" id="UP000199382">
    <property type="component" value="Unassembled WGS sequence"/>
</dbReference>
<keyword evidence="9" id="KW-0472">Membrane</keyword>
<dbReference type="EMBL" id="FNEK01000021">
    <property type="protein sequence ID" value="SDJ64074.1"/>
    <property type="molecule type" value="Genomic_DNA"/>
</dbReference>
<evidence type="ECO:0000256" key="4">
    <source>
        <dbReference type="ARBA" id="ARBA00022793"/>
    </source>
</evidence>
<evidence type="ECO:0000313" key="14">
    <source>
        <dbReference type="EMBL" id="SDJ64074.1"/>
    </source>
</evidence>
<dbReference type="UniPathway" id="UPA00796">
    <property type="reaction ID" value="UER00771"/>
</dbReference>
<dbReference type="GO" id="GO:0005737">
    <property type="term" value="C:cytoplasm"/>
    <property type="evidence" value="ECO:0007669"/>
    <property type="project" value="TreeGrafter"/>
</dbReference>
<reference evidence="14 15" key="1">
    <citation type="submission" date="2016-10" db="EMBL/GenBank/DDBJ databases">
        <authorList>
            <person name="de Groot N.N."/>
        </authorList>
    </citation>
    <scope>NUCLEOTIDE SEQUENCE [LARGE SCALE GENOMIC DNA]</scope>
    <source>
        <strain evidence="14 15">DSM 25294</strain>
    </source>
</reference>
<comment type="subcellular location">
    <subcellularLocation>
        <location evidence="2">Golgi apparatus membrane</location>
        <topology evidence="2">Single-pass type II membrane protein</topology>
    </subcellularLocation>
    <subcellularLocation>
        <location evidence="12">Golgi apparatus</location>
        <location evidence="12">Golgi stack membrane</location>
    </subcellularLocation>
</comment>
<evidence type="ECO:0000256" key="7">
    <source>
        <dbReference type="ARBA" id="ARBA00023027"/>
    </source>
</evidence>
<dbReference type="InterPro" id="IPR044516">
    <property type="entry name" value="UXS-like"/>
</dbReference>
<keyword evidence="4" id="KW-0210">Decarboxylase</keyword>
<comment type="cofactor">
    <cofactor evidence="1">
        <name>NAD(+)</name>
        <dbReference type="ChEBI" id="CHEBI:57540"/>
    </cofactor>
</comment>
<evidence type="ECO:0000256" key="1">
    <source>
        <dbReference type="ARBA" id="ARBA00001911"/>
    </source>
</evidence>
<evidence type="ECO:0000256" key="5">
    <source>
        <dbReference type="ARBA" id="ARBA00022968"/>
    </source>
</evidence>
<evidence type="ECO:0000313" key="15">
    <source>
        <dbReference type="Proteomes" id="UP000199382"/>
    </source>
</evidence>
<dbReference type="STRING" id="571298.SAMN04488026_102116"/>
<dbReference type="PANTHER" id="PTHR43078">
    <property type="entry name" value="UDP-GLUCURONIC ACID DECARBOXYLASE-RELATED"/>
    <property type="match status" value="1"/>
</dbReference>
<dbReference type="Gene3D" id="3.40.50.720">
    <property type="entry name" value="NAD(P)-binding Rossmann-like Domain"/>
    <property type="match status" value="1"/>
</dbReference>
<dbReference type="SUPFAM" id="SSF51735">
    <property type="entry name" value="NAD(P)-binding Rossmann-fold domains"/>
    <property type="match status" value="1"/>
</dbReference>
<evidence type="ECO:0000256" key="8">
    <source>
        <dbReference type="ARBA" id="ARBA00023034"/>
    </source>
</evidence>
<dbReference type="Pfam" id="PF01370">
    <property type="entry name" value="Epimerase"/>
    <property type="match status" value="1"/>
</dbReference>
<dbReference type="OrthoDB" id="9801785at2"/>
<evidence type="ECO:0000256" key="9">
    <source>
        <dbReference type="ARBA" id="ARBA00023136"/>
    </source>
</evidence>
<evidence type="ECO:0000256" key="10">
    <source>
        <dbReference type="ARBA" id="ARBA00023180"/>
    </source>
</evidence>
<dbReference type="GO" id="GO:0070403">
    <property type="term" value="F:NAD+ binding"/>
    <property type="evidence" value="ECO:0007669"/>
    <property type="project" value="InterPro"/>
</dbReference>
<dbReference type="InterPro" id="IPR036291">
    <property type="entry name" value="NAD(P)-bd_dom_sf"/>
</dbReference>
<dbReference type="GO" id="GO:0033320">
    <property type="term" value="P:UDP-D-xylose biosynthetic process"/>
    <property type="evidence" value="ECO:0007669"/>
    <property type="project" value="UniProtKB-UniPathway"/>
</dbReference>
<organism evidence="14 15">
    <name type="scientific">Aliiruegeria lutimaris</name>
    <dbReference type="NCBI Taxonomy" id="571298"/>
    <lineage>
        <taxon>Bacteria</taxon>
        <taxon>Pseudomonadati</taxon>
        <taxon>Pseudomonadota</taxon>
        <taxon>Alphaproteobacteria</taxon>
        <taxon>Rhodobacterales</taxon>
        <taxon>Roseobacteraceae</taxon>
        <taxon>Aliiruegeria</taxon>
    </lineage>
</organism>
<proteinExistence type="predicted"/>
<keyword evidence="11" id="KW-0456">Lyase</keyword>
<dbReference type="CDD" id="cd05230">
    <property type="entry name" value="UGD_SDR_e"/>
    <property type="match status" value="1"/>
</dbReference>
<dbReference type="RefSeq" id="WP_093155755.1">
    <property type="nucleotide sequence ID" value="NZ_FNEK01000021.1"/>
</dbReference>
<dbReference type="FunFam" id="3.40.50.720:FF:000065">
    <property type="entry name" value="UDP-glucuronic acid decarboxylase 1"/>
    <property type="match status" value="1"/>
</dbReference>
<evidence type="ECO:0000256" key="2">
    <source>
        <dbReference type="ARBA" id="ARBA00004323"/>
    </source>
</evidence>
<dbReference type="InterPro" id="IPR001509">
    <property type="entry name" value="Epimerase_deHydtase"/>
</dbReference>
<evidence type="ECO:0000256" key="6">
    <source>
        <dbReference type="ARBA" id="ARBA00022989"/>
    </source>
</evidence>
<gene>
    <name evidence="14" type="ORF">SAMN04488026_102116</name>
</gene>
<evidence type="ECO:0000259" key="13">
    <source>
        <dbReference type="Pfam" id="PF01370"/>
    </source>
</evidence>
<evidence type="ECO:0000256" key="11">
    <source>
        <dbReference type="ARBA" id="ARBA00023239"/>
    </source>
</evidence>
<dbReference type="PANTHER" id="PTHR43078:SF6">
    <property type="entry name" value="UDP-GLUCURONIC ACID DECARBOXYLASE 1"/>
    <property type="match status" value="1"/>
</dbReference>